<dbReference type="AlphaFoldDB" id="A0A834K4S0"/>
<keyword evidence="2" id="KW-1185">Reference proteome</keyword>
<organism evidence="1 2">
    <name type="scientific">Vespula pensylvanica</name>
    <name type="common">Western yellow jacket</name>
    <name type="synonym">Wasp</name>
    <dbReference type="NCBI Taxonomy" id="30213"/>
    <lineage>
        <taxon>Eukaryota</taxon>
        <taxon>Metazoa</taxon>
        <taxon>Ecdysozoa</taxon>
        <taxon>Arthropoda</taxon>
        <taxon>Hexapoda</taxon>
        <taxon>Insecta</taxon>
        <taxon>Pterygota</taxon>
        <taxon>Neoptera</taxon>
        <taxon>Endopterygota</taxon>
        <taxon>Hymenoptera</taxon>
        <taxon>Apocrita</taxon>
        <taxon>Aculeata</taxon>
        <taxon>Vespoidea</taxon>
        <taxon>Vespidae</taxon>
        <taxon>Vespinae</taxon>
        <taxon>Vespula</taxon>
    </lineage>
</organism>
<dbReference type="EMBL" id="JACSDY010000018">
    <property type="protein sequence ID" value="KAF7400063.1"/>
    <property type="molecule type" value="Genomic_DNA"/>
</dbReference>
<evidence type="ECO:0000313" key="2">
    <source>
        <dbReference type="Proteomes" id="UP000600918"/>
    </source>
</evidence>
<dbReference type="Proteomes" id="UP000600918">
    <property type="component" value="Unassembled WGS sequence"/>
</dbReference>
<proteinExistence type="predicted"/>
<sequence>MVKWGYFPTCDDNKIGPLPDFNSYWFSFALYFDEETLKFSEINCLDTKQRIGYMPKRSPQTVAEEGNY</sequence>
<reference evidence="1" key="1">
    <citation type="journal article" date="2020" name="G3 (Bethesda)">
        <title>High-Quality Assemblies for Three Invasive Social Wasps from the &lt;i&gt;Vespula&lt;/i&gt; Genus.</title>
        <authorList>
            <person name="Harrop T.W.R."/>
            <person name="Guhlin J."/>
            <person name="McLaughlin G.M."/>
            <person name="Permina E."/>
            <person name="Stockwell P."/>
            <person name="Gilligan J."/>
            <person name="Le Lec M.F."/>
            <person name="Gruber M.A.M."/>
            <person name="Quinn O."/>
            <person name="Lovegrove M."/>
            <person name="Duncan E.J."/>
            <person name="Remnant E.J."/>
            <person name="Van Eeckhoven J."/>
            <person name="Graham B."/>
            <person name="Knapp R.A."/>
            <person name="Langford K.W."/>
            <person name="Kronenberg Z."/>
            <person name="Press M.O."/>
            <person name="Eacker S.M."/>
            <person name="Wilson-Rankin E.E."/>
            <person name="Purcell J."/>
            <person name="Lester P.J."/>
            <person name="Dearden P.K."/>
        </authorList>
    </citation>
    <scope>NUCLEOTIDE SEQUENCE</scope>
    <source>
        <strain evidence="1">Volc-1</strain>
    </source>
</reference>
<gene>
    <name evidence="1" type="ORF">H0235_015800</name>
</gene>
<protein>
    <submittedName>
        <fullName evidence="1">Uncharacterized protein</fullName>
    </submittedName>
</protein>
<comment type="caution">
    <text evidence="1">The sequence shown here is derived from an EMBL/GenBank/DDBJ whole genome shotgun (WGS) entry which is preliminary data.</text>
</comment>
<evidence type="ECO:0000313" key="1">
    <source>
        <dbReference type="EMBL" id="KAF7400063.1"/>
    </source>
</evidence>
<name>A0A834K4S0_VESPE</name>
<accession>A0A834K4S0</accession>